<feature type="transmembrane region" description="Helical" evidence="6">
    <location>
        <begin position="565"/>
        <end position="586"/>
    </location>
</feature>
<comment type="subcellular location">
    <subcellularLocation>
        <location evidence="1">Membrane</location>
        <topology evidence="1">Multi-pass membrane protein</topology>
    </subcellularLocation>
</comment>
<gene>
    <name evidence="9" type="ORF">CTDIVETGP_2229</name>
</gene>
<dbReference type="GeneID" id="29420610"/>
<sequence length="722" mass="79240">MIKNIVGIFKRDIRTIIKNKAARMIVIGICIMPCLYTLVNVKAIWNPYSSAKLSDISIAVVNKDQGTVSQNKNVNMGNDIVGNLRKNHNLGWKIVDSQEADQGMMDGKYYAMIEIPEDFSSDLTSITTDNPRKAQILYKADTKVSPMGTKITESAVKNLVDSIKTNFIYTVNKTIFSSLNVIGDNAAKNKSQIIDLKDSIITLSDNMDLVTTVLGSVSDGSNNLALLLTQLKPVISASSNVDIASQADSSNDALVKSVQSSLENSFDNIQVNLKNAKADTYRLQALVTNLNSLTGDANSSNINSTADKINYQIYMLNSEINPAIDFLQTVNKFAHNSSISALLNSLNDVKDLLNTEKNNVNNLQKELNNTNEVSSSIKDSISENTQNVSSKLIDSTNQYINEVRGQLNPIANDLINLSNTSSDILKTAKDMNKQGSKSIDTLIDGTRLAASSSGKLENQLLKFKDSISKTSDKLKLINNDDIVKIITVFQNNPDLMGNFISKPFNIKEENIYTVPNFGSAFAPTYMTLSIWVGCTMLGSMLKTTVAKFKGSENLTLREKYFGKMLLFVSLSIIQSLVIVFTTKFILHTYTENFFLMIMFGIVSSLAFSTIVYSLVSLFGNPGKAMAVILVVVQLAGSGATYPIQLDPLIFRILQPLLPFTYSISGFRESIGGPLISTVVMDFSVLLLMFVIAVLAGLFLKKPLYGMTSKLHDKFIESGIGEE</sequence>
<dbReference type="GO" id="GO:0016020">
    <property type="term" value="C:membrane"/>
    <property type="evidence" value="ECO:0007669"/>
    <property type="project" value="UniProtKB-SubCell"/>
</dbReference>
<dbReference type="Gene3D" id="3.40.1710.10">
    <property type="entry name" value="abc type-2 transporter like domain"/>
    <property type="match status" value="1"/>
</dbReference>
<dbReference type="NCBIfam" id="TIGR03062">
    <property type="entry name" value="pip_yhgE_Cterm"/>
    <property type="match status" value="1"/>
</dbReference>
<evidence type="ECO:0000256" key="5">
    <source>
        <dbReference type="SAM" id="Coils"/>
    </source>
</evidence>
<keyword evidence="4 6" id="KW-0472">Membrane</keyword>
<proteinExistence type="predicted"/>
<reference evidence="9 10" key="1">
    <citation type="journal article" date="2015" name="Genome Announc.">
        <title>Draft Genome Sequence of Clostridium tyrobutyricum Strain DIVETGP, Isolated from Cow's Milk for Grana Padano Production.</title>
        <authorList>
            <person name="Soggiu A."/>
            <person name="Piras C."/>
            <person name="Gaiarsa S."/>
            <person name="Sassera D."/>
            <person name="Roncada P."/>
            <person name="Bendixen E."/>
            <person name="Brasca M."/>
            <person name="Bonizzi L."/>
        </authorList>
    </citation>
    <scope>NUCLEOTIDE SEQUENCE [LARGE SCALE GENOMIC DNA]</scope>
    <source>
        <strain evidence="9 10">DIVETGP</strain>
    </source>
</reference>
<dbReference type="AlphaFoldDB" id="W6N9G4"/>
<evidence type="ECO:0000313" key="10">
    <source>
        <dbReference type="Proteomes" id="UP000019482"/>
    </source>
</evidence>
<dbReference type="PANTHER" id="PTHR43077:SF10">
    <property type="entry name" value="TRANSPORT PERMEASE PROTEIN"/>
    <property type="match status" value="1"/>
</dbReference>
<feature type="transmembrane region" description="Helical" evidence="6">
    <location>
        <begin position="674"/>
        <end position="699"/>
    </location>
</feature>
<dbReference type="InterPro" id="IPR017501">
    <property type="entry name" value="Phage_infect_YhgE_C"/>
</dbReference>
<dbReference type="EMBL" id="CBXI010000040">
    <property type="protein sequence ID" value="CDL92159.1"/>
    <property type="molecule type" value="Genomic_DNA"/>
</dbReference>
<dbReference type="InterPro" id="IPR051328">
    <property type="entry name" value="T7SS_ABC-Transporter"/>
</dbReference>
<feature type="domain" description="ABC-2 type transporter transmembrane" evidence="8">
    <location>
        <begin position="27"/>
        <end position="223"/>
    </location>
</feature>
<evidence type="ECO:0000256" key="1">
    <source>
        <dbReference type="ARBA" id="ARBA00004141"/>
    </source>
</evidence>
<dbReference type="InterPro" id="IPR013525">
    <property type="entry name" value="ABC2_TM"/>
</dbReference>
<keyword evidence="5" id="KW-0175">Coiled coil</keyword>
<name>W6N9G4_CLOTY</name>
<dbReference type="Proteomes" id="UP000019482">
    <property type="component" value="Unassembled WGS sequence"/>
</dbReference>
<evidence type="ECO:0000256" key="6">
    <source>
        <dbReference type="SAM" id="Phobius"/>
    </source>
</evidence>
<accession>W6N9G4</accession>
<feature type="transmembrane region" description="Helical" evidence="6">
    <location>
        <begin position="592"/>
        <end position="612"/>
    </location>
</feature>
<dbReference type="NCBIfam" id="TIGR03061">
    <property type="entry name" value="pip_yhgE_Nterm"/>
    <property type="match status" value="1"/>
</dbReference>
<evidence type="ECO:0000256" key="3">
    <source>
        <dbReference type="ARBA" id="ARBA00022989"/>
    </source>
</evidence>
<comment type="caution">
    <text evidence="9">The sequence shown here is derived from an EMBL/GenBank/DDBJ whole genome shotgun (WGS) entry which is preliminary data.</text>
</comment>
<feature type="domain" description="ABC-2 type transporter transmembrane" evidence="7">
    <location>
        <begin position="521"/>
        <end position="669"/>
    </location>
</feature>
<dbReference type="OrthoDB" id="9811483at2"/>
<feature type="transmembrane region" description="Helical" evidence="6">
    <location>
        <begin position="624"/>
        <end position="643"/>
    </location>
</feature>
<evidence type="ECO:0000256" key="2">
    <source>
        <dbReference type="ARBA" id="ARBA00022692"/>
    </source>
</evidence>
<feature type="coiled-coil region" evidence="5">
    <location>
        <begin position="346"/>
        <end position="373"/>
    </location>
</feature>
<dbReference type="RefSeq" id="WP_017895073.1">
    <property type="nucleotide sequence ID" value="NZ_CBXI010000040.1"/>
</dbReference>
<dbReference type="GO" id="GO:0140359">
    <property type="term" value="F:ABC-type transporter activity"/>
    <property type="evidence" value="ECO:0007669"/>
    <property type="project" value="InterPro"/>
</dbReference>
<dbReference type="Pfam" id="PF01061">
    <property type="entry name" value="ABC2_membrane"/>
    <property type="match status" value="1"/>
</dbReference>
<organism evidence="9 10">
    <name type="scientific">Clostridium tyrobutyricum DIVETGP</name>
    <dbReference type="NCBI Taxonomy" id="1408889"/>
    <lineage>
        <taxon>Bacteria</taxon>
        <taxon>Bacillati</taxon>
        <taxon>Bacillota</taxon>
        <taxon>Clostridia</taxon>
        <taxon>Eubacteriales</taxon>
        <taxon>Clostridiaceae</taxon>
        <taxon>Clostridium</taxon>
    </lineage>
</organism>
<evidence type="ECO:0000259" key="8">
    <source>
        <dbReference type="Pfam" id="PF12698"/>
    </source>
</evidence>
<feature type="transmembrane region" description="Helical" evidence="6">
    <location>
        <begin position="21"/>
        <end position="39"/>
    </location>
</feature>
<dbReference type="PANTHER" id="PTHR43077">
    <property type="entry name" value="TRANSPORT PERMEASE YVFS-RELATED"/>
    <property type="match status" value="1"/>
</dbReference>
<dbReference type="Pfam" id="PF12698">
    <property type="entry name" value="ABC2_membrane_3"/>
    <property type="match status" value="1"/>
</dbReference>
<dbReference type="InterPro" id="IPR017500">
    <property type="entry name" value="Phage_infect_YhgE_N"/>
</dbReference>
<evidence type="ECO:0000259" key="7">
    <source>
        <dbReference type="Pfam" id="PF01061"/>
    </source>
</evidence>
<feature type="transmembrane region" description="Helical" evidence="6">
    <location>
        <begin position="525"/>
        <end position="545"/>
    </location>
</feature>
<evidence type="ECO:0000256" key="4">
    <source>
        <dbReference type="ARBA" id="ARBA00023136"/>
    </source>
</evidence>
<evidence type="ECO:0000313" key="9">
    <source>
        <dbReference type="EMBL" id="CDL92159.1"/>
    </source>
</evidence>
<protein>
    <submittedName>
        <fullName evidence="9">Phage infection protein</fullName>
    </submittedName>
</protein>
<keyword evidence="3 6" id="KW-1133">Transmembrane helix</keyword>
<keyword evidence="10" id="KW-1185">Reference proteome</keyword>
<keyword evidence="2 6" id="KW-0812">Transmembrane</keyword>